<organism evidence="3 4">
    <name type="scientific">Ziziphus jujuba</name>
    <name type="common">Chinese jujube</name>
    <name type="synonym">Ziziphus sativa</name>
    <dbReference type="NCBI Taxonomy" id="326968"/>
    <lineage>
        <taxon>Eukaryota</taxon>
        <taxon>Viridiplantae</taxon>
        <taxon>Streptophyta</taxon>
        <taxon>Embryophyta</taxon>
        <taxon>Tracheophyta</taxon>
        <taxon>Spermatophyta</taxon>
        <taxon>Magnoliopsida</taxon>
        <taxon>eudicotyledons</taxon>
        <taxon>Gunneridae</taxon>
        <taxon>Pentapetalae</taxon>
        <taxon>rosids</taxon>
        <taxon>fabids</taxon>
        <taxon>Rosales</taxon>
        <taxon>Rhamnaceae</taxon>
        <taxon>Paliureae</taxon>
        <taxon>Ziziphus</taxon>
    </lineage>
</organism>
<dbReference type="SUPFAM" id="SSF63748">
    <property type="entry name" value="Tudor/PWWP/MBT"/>
    <property type="match status" value="1"/>
</dbReference>
<dbReference type="InterPro" id="IPR000313">
    <property type="entry name" value="PWWP_dom"/>
</dbReference>
<evidence type="ECO:0000256" key="1">
    <source>
        <dbReference type="SAM" id="MobiDB-lite"/>
    </source>
</evidence>
<feature type="region of interest" description="Disordered" evidence="1">
    <location>
        <begin position="431"/>
        <end position="450"/>
    </location>
</feature>
<feature type="compositionally biased region" description="Polar residues" evidence="1">
    <location>
        <begin position="700"/>
        <end position="710"/>
    </location>
</feature>
<evidence type="ECO:0000259" key="2">
    <source>
        <dbReference type="PROSITE" id="PS50812"/>
    </source>
</evidence>
<keyword evidence="3" id="KW-1185">Reference proteome</keyword>
<dbReference type="GeneID" id="107414880"/>
<feature type="domain" description="PWWP" evidence="2">
    <location>
        <begin position="13"/>
        <end position="68"/>
    </location>
</feature>
<feature type="region of interest" description="Disordered" evidence="1">
    <location>
        <begin position="250"/>
        <end position="272"/>
    </location>
</feature>
<dbReference type="Gene3D" id="2.30.30.140">
    <property type="match status" value="1"/>
</dbReference>
<dbReference type="CDD" id="cd05162">
    <property type="entry name" value="PWWP"/>
    <property type="match status" value="1"/>
</dbReference>
<dbReference type="KEGG" id="zju:107414880"/>
<dbReference type="RefSeq" id="XP_015878570.1">
    <property type="nucleotide sequence ID" value="XM_016023084.4"/>
</dbReference>
<dbReference type="PANTHER" id="PTHR33697:SF2">
    <property type="entry name" value="T17B22.17 PROTEIN"/>
    <property type="match status" value="1"/>
</dbReference>
<feature type="compositionally biased region" description="Polar residues" evidence="1">
    <location>
        <begin position="151"/>
        <end position="166"/>
    </location>
</feature>
<feature type="compositionally biased region" description="Acidic residues" evidence="1">
    <location>
        <begin position="378"/>
        <end position="396"/>
    </location>
</feature>
<dbReference type="Proteomes" id="UP001652623">
    <property type="component" value="Chromosome 8"/>
</dbReference>
<dbReference type="Pfam" id="PF00855">
    <property type="entry name" value="PWWP"/>
    <property type="match status" value="1"/>
</dbReference>
<dbReference type="PANTHER" id="PTHR33697">
    <property type="entry name" value="T17B22.17 PROTEIN-RELATED"/>
    <property type="match status" value="1"/>
</dbReference>
<dbReference type="InParanoid" id="A0A6P3ZSX9"/>
<evidence type="ECO:0000313" key="3">
    <source>
        <dbReference type="Proteomes" id="UP001652623"/>
    </source>
</evidence>
<gene>
    <name evidence="4" type="primary">LOC107414880</name>
</gene>
<sequence>MGSTESGTADFSVGSIVWVRRRNGSWWPGKIVGPEELSASHLTSPRSGTPVKLLGREDASVDWYNLEKSKRVKAFRCGEFDDCIERAESSQGMPIKKREKYARREDAILHALELEKQLMKKQGKLGIASDRVNSKSYGAVKRGLVTASESLGNDNVKLGNSKQTQFAKRVDVSHKNESLDSPLLSQKSKEGNQLSGEEDHSEAIPRMRGLQDFGLRIAPSKRRLSSSVASNGSRKPTVETSAQALYDGLEMGSASPVNGKHSLDKRKRSHEELSEELLVKRRDKRRPLVQVLQSSAKLEVPHSLQPDNATVSTSISGAEQMGVICRAKRSRCVYLPAESSESLDYKAITQNDIDLTSSQMGVNLHPDSLIEDAISGSTEDESDTSETDSSDESDSSDTERDMADEMAVLSDAAVPTDPEMSSFGRYEAQELGSMGSDEPDESVLSGDISHPYNQDLVSANEAVSKWQLKGKRNTRNLTKRPVDGYLEEKASPFIFKDFRTEIVGLENGYSTSRSGFSGRSSIGCNMMDWDDWRWDDQLALKGYWDMNRDRFDPLYDGRRGGRSRSMLIDVDLKVQASYQKEPVPIVSLMSKLNGKAIIGHPIQIEALEDGSSGDLLPTIDDFGNDGIDNDGNTALPQAWRTARRTANVRVPRPHLSSSALDGDEAAYGLPFLDRESKPPFKRSNLGSSSHKAGLGKRTSPALNNSGASSENSRKFQKKTSSKKVSWSSSQMAQKTRTLSSIAVDKNFSSKSTTHDDSGSSQTKMKMNGLIKPESSGPPTVACIPVKLVFSRLLEKINRPPIKAASSTAALLNSDVERNP</sequence>
<name>A0A6P3ZSX9_ZIZJJ</name>
<feature type="region of interest" description="Disordered" evidence="1">
    <location>
        <begin position="376"/>
        <end position="401"/>
    </location>
</feature>
<feature type="region of interest" description="Disordered" evidence="1">
    <location>
        <begin position="670"/>
        <end position="737"/>
    </location>
</feature>
<evidence type="ECO:0000313" key="4">
    <source>
        <dbReference type="RefSeq" id="XP_015878570.1"/>
    </source>
</evidence>
<dbReference type="FunCoup" id="A0A6P3ZSX9">
    <property type="interactions" value="2026"/>
</dbReference>
<dbReference type="AlphaFoldDB" id="A0A6P3ZSX9"/>
<reference evidence="4" key="1">
    <citation type="submission" date="2025-08" db="UniProtKB">
        <authorList>
            <consortium name="RefSeq"/>
        </authorList>
    </citation>
    <scope>IDENTIFICATION</scope>
    <source>
        <tissue evidence="4">Seedling</tissue>
    </source>
</reference>
<feature type="region of interest" description="Disordered" evidence="1">
    <location>
        <begin position="151"/>
        <end position="206"/>
    </location>
</feature>
<dbReference type="PROSITE" id="PS50812">
    <property type="entry name" value="PWWP"/>
    <property type="match status" value="1"/>
</dbReference>
<proteinExistence type="predicted"/>
<protein>
    <submittedName>
        <fullName evidence="4">Uncharacterized protein At1g51745 isoform X1</fullName>
    </submittedName>
</protein>
<accession>A0A6P3ZSX9</accession>
<feature type="compositionally biased region" description="Polar residues" evidence="1">
    <location>
        <begin position="183"/>
        <end position="195"/>
    </location>
</feature>
<dbReference type="InterPro" id="IPR044679">
    <property type="entry name" value="PWWP2-like"/>
</dbReference>
<feature type="compositionally biased region" description="Basic and acidic residues" evidence="1">
    <location>
        <begin position="168"/>
        <end position="178"/>
    </location>
</feature>